<feature type="region of interest" description="Disordered" evidence="1">
    <location>
        <begin position="1"/>
        <end position="53"/>
    </location>
</feature>
<protein>
    <submittedName>
        <fullName evidence="2">Uncharacterized protein</fullName>
    </submittedName>
</protein>
<gene>
    <name evidence="2" type="ORF">J07HQW2_00575</name>
</gene>
<feature type="compositionally biased region" description="Polar residues" evidence="1">
    <location>
        <begin position="22"/>
        <end position="33"/>
    </location>
</feature>
<evidence type="ECO:0000313" key="3">
    <source>
        <dbReference type="Proteomes" id="UP000030710"/>
    </source>
</evidence>
<proteinExistence type="predicted"/>
<evidence type="ECO:0000256" key="1">
    <source>
        <dbReference type="SAM" id="MobiDB-lite"/>
    </source>
</evidence>
<dbReference type="Proteomes" id="UP000030710">
    <property type="component" value="Unassembled WGS sequence"/>
</dbReference>
<accession>U1PPB6</accession>
<sequence length="53" mass="5855">MQSRTTTHTAKTSEYLLDMGETSDSYDSATTSHRALHRRYKADAPTEVGGKPP</sequence>
<dbReference type="AlphaFoldDB" id="U1PPB6"/>
<name>U1PPB6_9EURY</name>
<dbReference type="STRING" id="1238425.J07HQW2_00575"/>
<evidence type="ECO:0000313" key="2">
    <source>
        <dbReference type="EMBL" id="ERG94141.1"/>
    </source>
</evidence>
<dbReference type="HOGENOM" id="CLU_3057058_0_0_2"/>
<feature type="compositionally biased region" description="Polar residues" evidence="1">
    <location>
        <begin position="1"/>
        <end position="12"/>
    </location>
</feature>
<reference evidence="2 3" key="1">
    <citation type="journal article" date="2013" name="PLoS ONE">
        <title>Assembly-driven community genomics of a hypersaline microbial ecosystem.</title>
        <authorList>
            <person name="Podell S."/>
            <person name="Ugalde J.A."/>
            <person name="Narasingarao P."/>
            <person name="Banfield J.F."/>
            <person name="Heidelberg K.B."/>
            <person name="Allen E.E."/>
        </authorList>
    </citation>
    <scope>NUCLEOTIDE SEQUENCE [LARGE SCALE GENOMIC DNA]</scope>
    <source>
        <strain evidence="3">J07HQW2</strain>
    </source>
</reference>
<organism evidence="2 3">
    <name type="scientific">Haloquadratum walsbyi J07HQW2</name>
    <dbReference type="NCBI Taxonomy" id="1238425"/>
    <lineage>
        <taxon>Archaea</taxon>
        <taxon>Methanobacteriati</taxon>
        <taxon>Methanobacteriota</taxon>
        <taxon>Stenosarchaea group</taxon>
        <taxon>Halobacteria</taxon>
        <taxon>Halobacteriales</taxon>
        <taxon>Haloferacaceae</taxon>
        <taxon>Haloquadratum</taxon>
    </lineage>
</organism>
<dbReference type="EMBL" id="KE356561">
    <property type="protein sequence ID" value="ERG94141.1"/>
    <property type="molecule type" value="Genomic_DNA"/>
</dbReference>